<comment type="caution">
    <text evidence="1">The sequence shown here is derived from an EMBL/GenBank/DDBJ whole genome shotgun (WGS) entry which is preliminary data.</text>
</comment>
<sequence>MITEHAAPVLAALRGIANPALTVSDGPADPQNPPDLPYVVPYISIDVPDAVSFEEAYDKVTCTIAVHSVAGNSDAVRRVADRVLAALLGLRPVIPGRDCSRIRRVDGQPPDWDRSTGRLLVWQVDVFEYETLPG</sequence>
<keyword evidence="2" id="KW-1185">Reference proteome</keyword>
<gene>
    <name evidence="1" type="ORF">Asi03nite_61970</name>
</gene>
<evidence type="ECO:0000313" key="1">
    <source>
        <dbReference type="EMBL" id="GIF08659.1"/>
    </source>
</evidence>
<dbReference type="Proteomes" id="UP000629619">
    <property type="component" value="Unassembled WGS sequence"/>
</dbReference>
<accession>A0A919NCG5</accession>
<proteinExistence type="predicted"/>
<organism evidence="1 2">
    <name type="scientific">Actinoplanes siamensis</name>
    <dbReference type="NCBI Taxonomy" id="1223317"/>
    <lineage>
        <taxon>Bacteria</taxon>
        <taxon>Bacillati</taxon>
        <taxon>Actinomycetota</taxon>
        <taxon>Actinomycetes</taxon>
        <taxon>Micromonosporales</taxon>
        <taxon>Micromonosporaceae</taxon>
        <taxon>Actinoplanes</taxon>
    </lineage>
</organism>
<reference evidence="1" key="1">
    <citation type="submission" date="2021-01" db="EMBL/GenBank/DDBJ databases">
        <title>Whole genome shotgun sequence of Actinoplanes siamensis NBRC 109076.</title>
        <authorList>
            <person name="Komaki H."/>
            <person name="Tamura T."/>
        </authorList>
    </citation>
    <scope>NUCLEOTIDE SEQUENCE</scope>
    <source>
        <strain evidence="1">NBRC 109076</strain>
    </source>
</reference>
<evidence type="ECO:0008006" key="3">
    <source>
        <dbReference type="Google" id="ProtNLM"/>
    </source>
</evidence>
<protein>
    <recommendedName>
        <fullName evidence="3">DUF3168 domain-containing protein</fullName>
    </recommendedName>
</protein>
<dbReference type="RefSeq" id="WP_203684009.1">
    <property type="nucleotide sequence ID" value="NZ_BOMW01000066.1"/>
</dbReference>
<dbReference type="AlphaFoldDB" id="A0A919NCG5"/>
<dbReference type="EMBL" id="BOMW01000066">
    <property type="protein sequence ID" value="GIF08659.1"/>
    <property type="molecule type" value="Genomic_DNA"/>
</dbReference>
<name>A0A919NCG5_9ACTN</name>
<evidence type="ECO:0000313" key="2">
    <source>
        <dbReference type="Proteomes" id="UP000629619"/>
    </source>
</evidence>